<dbReference type="SMART" id="SM00135">
    <property type="entry name" value="LY"/>
    <property type="match status" value="6"/>
</dbReference>
<evidence type="ECO:0000256" key="15">
    <source>
        <dbReference type="PROSITE-ProRule" id="PRU10141"/>
    </source>
</evidence>
<dbReference type="GO" id="GO:0007169">
    <property type="term" value="P:cell surface receptor protein tyrosine kinase signaling pathway"/>
    <property type="evidence" value="ECO:0007669"/>
    <property type="project" value="InterPro"/>
</dbReference>
<dbReference type="GO" id="GO:0005886">
    <property type="term" value="C:plasma membrane"/>
    <property type="evidence" value="ECO:0007669"/>
    <property type="project" value="TreeGrafter"/>
</dbReference>
<dbReference type="PANTHER" id="PTHR24416:SF527">
    <property type="entry name" value="PROTO-ONCOGENE TYROSINE-PROTEIN KINASE ROS"/>
    <property type="match status" value="1"/>
</dbReference>
<feature type="domain" description="Fibronectin type-III" evidence="20">
    <location>
        <begin position="1131"/>
        <end position="1234"/>
    </location>
</feature>
<dbReference type="CDD" id="cd00063">
    <property type="entry name" value="FN3"/>
    <property type="match status" value="6"/>
</dbReference>
<keyword evidence="11" id="KW-0829">Tyrosine-protein kinase</keyword>
<dbReference type="EMBL" id="JADBJN010000001">
    <property type="protein sequence ID" value="KAG5682827.1"/>
    <property type="molecule type" value="Genomic_DNA"/>
</dbReference>
<dbReference type="PROSITE" id="PS50853">
    <property type="entry name" value="FN3"/>
    <property type="match status" value="7"/>
</dbReference>
<keyword evidence="5" id="KW-0677">Repeat</keyword>
<evidence type="ECO:0000256" key="12">
    <source>
        <dbReference type="ARBA" id="ARBA00023170"/>
    </source>
</evidence>
<feature type="domain" description="Fibronectin type-III" evidence="20">
    <location>
        <begin position="267"/>
        <end position="361"/>
    </location>
</feature>
<keyword evidence="4 16" id="KW-0812">Transmembrane</keyword>
<dbReference type="PROSITE" id="PS00239">
    <property type="entry name" value="RECEPTOR_TYR_KIN_II"/>
    <property type="match status" value="1"/>
</dbReference>
<keyword evidence="22" id="KW-1185">Reference proteome</keyword>
<dbReference type="GO" id="GO:0030154">
    <property type="term" value="P:cell differentiation"/>
    <property type="evidence" value="ECO:0007669"/>
    <property type="project" value="UniProtKB-ARBA"/>
</dbReference>
<dbReference type="PRINTS" id="PR00109">
    <property type="entry name" value="TYRKINASE"/>
</dbReference>
<dbReference type="GO" id="GO:0004714">
    <property type="term" value="F:transmembrane receptor protein tyrosine kinase activity"/>
    <property type="evidence" value="ECO:0007669"/>
    <property type="project" value="UniProtKB-EC"/>
</dbReference>
<dbReference type="InterPro" id="IPR002011">
    <property type="entry name" value="Tyr_kinase_rcpt_2_CS"/>
</dbReference>
<keyword evidence="10 18" id="KW-0472">Membrane</keyword>
<evidence type="ECO:0000256" key="5">
    <source>
        <dbReference type="ARBA" id="ARBA00022737"/>
    </source>
</evidence>
<keyword evidence="8 15" id="KW-0067">ATP-binding</keyword>
<dbReference type="InterPro" id="IPR017441">
    <property type="entry name" value="Protein_kinase_ATP_BS"/>
</dbReference>
<dbReference type="SMART" id="SM00219">
    <property type="entry name" value="TyrKc"/>
    <property type="match status" value="1"/>
</dbReference>
<keyword evidence="3" id="KW-0808">Transferase</keyword>
<feature type="domain" description="Fibronectin type-III" evidence="20">
    <location>
        <begin position="1759"/>
        <end position="1855"/>
    </location>
</feature>
<dbReference type="InterPro" id="IPR036116">
    <property type="entry name" value="FN3_sf"/>
</dbReference>
<keyword evidence="7" id="KW-0418">Kinase</keyword>
<evidence type="ECO:0000256" key="17">
    <source>
        <dbReference type="SAM" id="MobiDB-lite"/>
    </source>
</evidence>
<dbReference type="InterPro" id="IPR008266">
    <property type="entry name" value="Tyr_kinase_AS"/>
</dbReference>
<dbReference type="Gene3D" id="3.30.200.20">
    <property type="entry name" value="Phosphorylase Kinase, domain 1"/>
    <property type="match status" value="1"/>
</dbReference>
<dbReference type="FunFam" id="1.10.510.10:FF:000341">
    <property type="entry name" value="Tyrosine-protein kinase receptor"/>
    <property type="match status" value="1"/>
</dbReference>
<evidence type="ECO:0000256" key="8">
    <source>
        <dbReference type="ARBA" id="ARBA00022840"/>
    </source>
</evidence>
<dbReference type="OrthoDB" id="65481at2759"/>
<dbReference type="Pfam" id="PF07714">
    <property type="entry name" value="PK_Tyr_Ser-Thr"/>
    <property type="match status" value="1"/>
</dbReference>
<feature type="binding site" evidence="15">
    <location>
        <position position="2131"/>
    </location>
    <ligand>
        <name>ATP</name>
        <dbReference type="ChEBI" id="CHEBI:30616"/>
    </ligand>
</feature>
<dbReference type="InterPro" id="IPR003961">
    <property type="entry name" value="FN3_dom"/>
</dbReference>
<dbReference type="InterPro" id="IPR011009">
    <property type="entry name" value="Kinase-like_dom_sf"/>
</dbReference>
<dbReference type="SMART" id="SM00060">
    <property type="entry name" value="FN3"/>
    <property type="match status" value="8"/>
</dbReference>
<feature type="compositionally biased region" description="Polar residues" evidence="17">
    <location>
        <begin position="2503"/>
        <end position="2514"/>
    </location>
</feature>
<keyword evidence="13" id="KW-0325">Glycoprotein</keyword>
<feature type="domain" description="Fibronectin type-III" evidence="20">
    <location>
        <begin position="154"/>
        <end position="261"/>
    </location>
</feature>
<evidence type="ECO:0000313" key="21">
    <source>
        <dbReference type="EMBL" id="KAG5682827.1"/>
    </source>
</evidence>
<feature type="domain" description="Fibronectin type-III" evidence="20">
    <location>
        <begin position="1652"/>
        <end position="1758"/>
    </location>
</feature>
<evidence type="ECO:0000256" key="2">
    <source>
        <dbReference type="ARBA" id="ARBA00022553"/>
    </source>
</evidence>
<dbReference type="GO" id="GO:0032006">
    <property type="term" value="P:regulation of TOR signaling"/>
    <property type="evidence" value="ECO:0007669"/>
    <property type="project" value="TreeGrafter"/>
</dbReference>
<evidence type="ECO:0000256" key="10">
    <source>
        <dbReference type="ARBA" id="ARBA00023136"/>
    </source>
</evidence>
<comment type="catalytic activity">
    <reaction evidence="14 16">
        <text>L-tyrosyl-[protein] + ATP = O-phospho-L-tyrosyl-[protein] + ADP + H(+)</text>
        <dbReference type="Rhea" id="RHEA:10596"/>
        <dbReference type="Rhea" id="RHEA-COMP:10136"/>
        <dbReference type="Rhea" id="RHEA-COMP:20101"/>
        <dbReference type="ChEBI" id="CHEBI:15378"/>
        <dbReference type="ChEBI" id="CHEBI:30616"/>
        <dbReference type="ChEBI" id="CHEBI:46858"/>
        <dbReference type="ChEBI" id="CHEBI:61978"/>
        <dbReference type="ChEBI" id="CHEBI:456216"/>
        <dbReference type="EC" id="2.7.10.1"/>
    </reaction>
</comment>
<dbReference type="InterPro" id="IPR011042">
    <property type="entry name" value="6-blade_b-propeller_TolB-like"/>
</dbReference>
<comment type="subcellular location">
    <subcellularLocation>
        <location evidence="1">Membrane</location>
        <topology evidence="1">Single-pass membrane protein</topology>
    </subcellularLocation>
</comment>
<dbReference type="Gene3D" id="1.10.510.10">
    <property type="entry name" value="Transferase(Phosphotransferase) domain 1"/>
    <property type="match status" value="1"/>
</dbReference>
<dbReference type="SUPFAM" id="SSF49265">
    <property type="entry name" value="Fibronectin type III"/>
    <property type="match status" value="5"/>
</dbReference>
<evidence type="ECO:0000256" key="6">
    <source>
        <dbReference type="ARBA" id="ARBA00022741"/>
    </source>
</evidence>
<dbReference type="PROSITE" id="PS00109">
    <property type="entry name" value="PROTEIN_KINASE_TYR"/>
    <property type="match status" value="1"/>
</dbReference>
<feature type="domain" description="Protein kinase" evidence="19">
    <location>
        <begin position="2099"/>
        <end position="2377"/>
    </location>
</feature>
<keyword evidence="6 15" id="KW-0547">Nucleotide-binding</keyword>
<evidence type="ECO:0000256" key="7">
    <source>
        <dbReference type="ARBA" id="ARBA00022777"/>
    </source>
</evidence>
<evidence type="ECO:0000256" key="13">
    <source>
        <dbReference type="ARBA" id="ARBA00023180"/>
    </source>
</evidence>
<feature type="domain" description="Fibronectin type-III" evidence="20">
    <location>
        <begin position="662"/>
        <end position="759"/>
    </location>
</feature>
<evidence type="ECO:0000259" key="19">
    <source>
        <dbReference type="PROSITE" id="PS50011"/>
    </source>
</evidence>
<evidence type="ECO:0000256" key="18">
    <source>
        <dbReference type="SAM" id="Phobius"/>
    </source>
</evidence>
<evidence type="ECO:0000256" key="14">
    <source>
        <dbReference type="ARBA" id="ARBA00051243"/>
    </source>
</evidence>
<dbReference type="SUPFAM" id="SSF56112">
    <property type="entry name" value="Protein kinase-like (PK-like)"/>
    <property type="match status" value="1"/>
</dbReference>
<dbReference type="InterPro" id="IPR020635">
    <property type="entry name" value="Tyr_kinase_cat_dom"/>
</dbReference>
<evidence type="ECO:0000259" key="20">
    <source>
        <dbReference type="PROSITE" id="PS50853"/>
    </source>
</evidence>
<comment type="similarity">
    <text evidence="16">Belongs to the protein kinase superfamily. Tyr protein kinase family. Insulin receptor subfamily.</text>
</comment>
<evidence type="ECO:0000256" key="1">
    <source>
        <dbReference type="ARBA" id="ARBA00004167"/>
    </source>
</evidence>
<feature type="transmembrane region" description="Helical" evidence="18">
    <location>
        <begin position="2008"/>
        <end position="2034"/>
    </location>
</feature>
<dbReference type="SUPFAM" id="SSF63825">
    <property type="entry name" value="YWTD domain"/>
    <property type="match status" value="2"/>
</dbReference>
<evidence type="ECO:0000313" key="22">
    <source>
        <dbReference type="Proteomes" id="UP001107558"/>
    </source>
</evidence>
<dbReference type="Gene3D" id="2.60.40.10">
    <property type="entry name" value="Immunoglobulins"/>
    <property type="match status" value="7"/>
</dbReference>
<organism evidence="21 22">
    <name type="scientific">Polypedilum vanderplanki</name>
    <name type="common">Sleeping chironomid midge</name>
    <dbReference type="NCBI Taxonomy" id="319348"/>
    <lineage>
        <taxon>Eukaryota</taxon>
        <taxon>Metazoa</taxon>
        <taxon>Ecdysozoa</taxon>
        <taxon>Arthropoda</taxon>
        <taxon>Hexapoda</taxon>
        <taxon>Insecta</taxon>
        <taxon>Pterygota</taxon>
        <taxon>Neoptera</taxon>
        <taxon>Endopterygota</taxon>
        <taxon>Diptera</taxon>
        <taxon>Nematocera</taxon>
        <taxon>Chironomoidea</taxon>
        <taxon>Chironomidae</taxon>
        <taxon>Chironominae</taxon>
        <taxon>Polypedilum</taxon>
        <taxon>Polypedilum</taxon>
    </lineage>
</organism>
<feature type="region of interest" description="Disordered" evidence="17">
    <location>
        <begin position="2503"/>
        <end position="2543"/>
    </location>
</feature>
<dbReference type="InterPro" id="IPR000719">
    <property type="entry name" value="Prot_kinase_dom"/>
</dbReference>
<keyword evidence="2 16" id="KW-0597">Phosphoprotein</keyword>
<evidence type="ECO:0000256" key="4">
    <source>
        <dbReference type="ARBA" id="ARBA00022692"/>
    </source>
</evidence>
<dbReference type="GO" id="GO:0043235">
    <property type="term" value="C:receptor complex"/>
    <property type="evidence" value="ECO:0007669"/>
    <property type="project" value="TreeGrafter"/>
</dbReference>
<dbReference type="SUPFAM" id="SSF82171">
    <property type="entry name" value="DPP6 N-terminal domain-like"/>
    <property type="match status" value="1"/>
</dbReference>
<dbReference type="Proteomes" id="UP001107558">
    <property type="component" value="Chromosome 1"/>
</dbReference>
<dbReference type="PROSITE" id="PS00107">
    <property type="entry name" value="PROTEIN_KINASE_ATP"/>
    <property type="match status" value="1"/>
</dbReference>
<gene>
    <name evidence="21" type="ORF">PVAND_012151</name>
</gene>
<dbReference type="Pfam" id="PF00041">
    <property type="entry name" value="fn3"/>
    <property type="match status" value="5"/>
</dbReference>
<dbReference type="GO" id="GO:0007399">
    <property type="term" value="P:nervous system development"/>
    <property type="evidence" value="ECO:0007669"/>
    <property type="project" value="UniProtKB-ARBA"/>
</dbReference>
<dbReference type="InterPro" id="IPR000033">
    <property type="entry name" value="LDLR_classB_rpt"/>
</dbReference>
<proteinExistence type="inferred from homology"/>
<dbReference type="GO" id="GO:0005524">
    <property type="term" value="F:ATP binding"/>
    <property type="evidence" value="ECO:0007669"/>
    <property type="project" value="UniProtKB-UniRule"/>
</dbReference>
<name>A0A9J6CMH5_POLVA</name>
<sequence>MKYKLIGLNKPTCNNNYRNKFVIALVIFILCINKQISCIDSVEDEKSLEIDIPEEKNDFVEKCEKKCKDQNRTQFDTNDNDDGVDTVCKSNCTIKQCDIGCTLWESALDSSCQKVCNKSEEQQYEFDNRQIYCIKGCNDASNFYFQWIKQEVKSPVAPALIPDSLTSTTLSLEWSVPSKITELAKGNLFKKTKNEKYFVQCYEDYEDDWKLCGKQTIYGNSTIHMENLQPYTKYRFRVALLLSENEAIYSEPSVIISTNEDGIPTSQPQILQVGAVDQTRIMVSWKSGLRNNGPILSFNLQIRDLSHGYTAIKEVPALNPTNYYIFEKLSPERNYSIQIRTRNARGLGPYSEAVTMTAPYLKDSDGTEIPKLLLATEHKIVSQGKDFLAAQPVTFYTTNTSKITAIALNVRKKLIFVAEENGCIYQGSLDLARKNEKKEVICQKNGLNFKPSLLSVDWLNDHLYIMGEMTSNSQHQSIKSWSISRCDYDGKKLIVAVGGLNEKPAYIEIDPYNGYLFWVITGESMAADGLFKLDLGDISNGIKHETKPTKLIDQTKLGAFVVEPTRFRLLVPYQNDNTIMAVSLSGNSEDIRKNTQSPLLHSVKSLVQLNGLFYWTNGMEYRAEEYHEKHNVYYHNSYPDASNTSIVAIRVNSSVSQPIPIPLNPPKSVQALLSSDRAKISWETPEAFGEQGKGAFKNWFYRLEVSDGEQRQKIENISGNAYIVDSLKPDQLYSFKVAAYTSGGSGQWSKEFKAKTLKSSDERHLIWASNEGLMQSDVTGENIITLISKEELGDVTITDVTWYDDLLYIVANATLRIYNRTSGMLNKLNEIDCVGGVAIDWIGKRLYWSNPSQQVIQHSNLVGRQAEPLPFSATVREIKIDALRGNIYYSTGLTIESCRLNGRNERKYFRVEPYSGKQVIGLTLDMDNQMIYWIVKSNSGTSLFSANFMDSLSDKDEYGEEKLTEKNLYGPLIHFSDRLVWRQNDKTIVFSDLNGKNLAFFENEKLNGLTYIVVIDKTHHQYPKTLHNEVVVIPNSVTASSVQIIGTYKFFNITWDAVKNVNYGEVYYDIRVKAPKIPDVVAEQKSNVFQFPTNTLEPYTLLEIYIRASTSWGSSTPTKIQITSPPGYPSEPTSPRVFTRHLYRPFEGNVQISAIFRWSLPKQPNGNILGYKVRCNVYENMELKLLKNKTVTGLEQIFEGLKKDTDYIFEVQAYTEVGDGNFSETVKITTTYERPVPRVLVSTQEDIIEVDLDKQQSSMVQSTRNPIVVFTHIAHENKLYWFNDNNELQSYNMETREKVKLLSTNSTVQAMTIDWIGRILYWSQNDENRGAIYSYNLNRAENNNYRPFNDQNYAFKIVDREDVISDLVVSPYDRKLFWIENHEKLPEESGIYYLDLDTNDIKMLFDENDVCLNQTTLTMSFNPGSLIFATSPINPLENINIRRHESILIFEMRNGFTATDIATKKCFDFGSIFNDKGTNLAKDSNRVYWINENLIYARDDFTQKTINLAVPPKSNRLLAFYQQYFPKKRCLIPNNKSKRVKLLASTDTTLKIELPKPELPPECKLKSVPIKYTILYTDTELGNLSATDLSCLNGSDYCRKIETYNRIETIEKLNPFTHYSIQIALSSVFDKSEHLQFGEISDFRTDSGTPSPPRNISAIPLSFNEVLVNWQRPATFNAPKIYYKILWETIQTESNMKNNHEITVNDSSDRSDNSHNNEYLSTILNKITPNQKYKISVSACSKNETCSESEKIYVISYPEPETIKLNSMTPTSMIIEWNAPENISQFEIQYSRQDSYDIVSNVSKTHMSEHPNYFLVDNLEPKTKYNFSISIKYINSNHTYRWMPHSKIEFETLGDVPSSPGKPNVEFCKEKVCKIVWNASKENGATILEYVLESMKIQNPLEWEKSRSKRAIDESNDIGQEHNNEIDEVTEMPTEPDSDEKENWVIRYNGTDTHFIATELEQIDQHVFRVKAQNNYGWSAYSPISDLINSTLISGKFLNNNKAESRNILMAAVSIIFAFVIIFVSVTCLIFIFYRNRRNKKMRDGLPIPDFEMMALRDMQAGENILIQNRNILYNHFYGPAFLNPEIKHLPQIHQNQIIITDRCLGKGAFGEVWSGIVKNDDGSEELVAIKTLHKGANDVEKREFLQEAQLMSNFKHDHILRLIGVCLNQNDCLLYIVMELMESGDLLSFLRNNRPTMNKQSPLKLNDLISMCVDVASGCRYLEEMHFVHRDIAARNCLVKTTPDITGMNLVVKIGDFGLARDIYKNDYYRKEGEGLLPVRWMAPESLIDGVFTSQSDVWAFGVLMWEVMTLGHQPYPARTNIEVLQYVRSGGRLHRPQQNCPEELYQLMTKCWNRVDQRPTFRYCLEILTQLHENYMYIYSDIELPFPNDMNCKYVSSDDSSIMNEKLNSNETNETSAEHQLPTSIPKYLELMYDENDERNTENMCEAPLNYSDKYQNNNNNMENIENNQRTTKDEGYEIPISFDNDLDINANNELNSNLTKSRTLSNSSTISHKSDHNNQQQIQQISPPPHNHHHHPIFPIPIENCKRSSLILDRDHKIYPQTKILTNGVVSQIKHQSGWV</sequence>
<evidence type="ECO:0000256" key="9">
    <source>
        <dbReference type="ARBA" id="ARBA00022989"/>
    </source>
</evidence>
<dbReference type="PANTHER" id="PTHR24416">
    <property type="entry name" value="TYROSINE-PROTEIN KINASE RECEPTOR"/>
    <property type="match status" value="1"/>
</dbReference>
<keyword evidence="12 16" id="KW-0675">Receptor</keyword>
<evidence type="ECO:0000256" key="11">
    <source>
        <dbReference type="ARBA" id="ARBA00023137"/>
    </source>
</evidence>
<keyword evidence="9 18" id="KW-1133">Transmembrane helix</keyword>
<dbReference type="PROSITE" id="PS50011">
    <property type="entry name" value="PROTEIN_KINASE_DOM"/>
    <property type="match status" value="1"/>
</dbReference>
<evidence type="ECO:0000256" key="16">
    <source>
        <dbReference type="RuleBase" id="RU000312"/>
    </source>
</evidence>
<dbReference type="InterPro" id="IPR001245">
    <property type="entry name" value="Ser-Thr/Tyr_kinase_cat_dom"/>
</dbReference>
<evidence type="ECO:0000256" key="3">
    <source>
        <dbReference type="ARBA" id="ARBA00022679"/>
    </source>
</evidence>
<feature type="domain" description="Fibronectin type-III" evidence="20">
    <location>
        <begin position="1033"/>
        <end position="1126"/>
    </location>
</feature>
<comment type="caution">
    <text evidence="21">The sequence shown here is derived from an EMBL/GenBank/DDBJ whole genome shotgun (WGS) entry which is preliminary data.</text>
</comment>
<dbReference type="EC" id="2.7.10.1" evidence="16"/>
<accession>A0A9J6CMH5</accession>
<dbReference type="InterPro" id="IPR013783">
    <property type="entry name" value="Ig-like_fold"/>
</dbReference>
<reference evidence="21" key="1">
    <citation type="submission" date="2021-03" db="EMBL/GenBank/DDBJ databases">
        <title>Chromosome level genome of the anhydrobiotic midge Polypedilum vanderplanki.</title>
        <authorList>
            <person name="Yoshida Y."/>
            <person name="Kikawada T."/>
            <person name="Gusev O."/>
        </authorList>
    </citation>
    <scope>NUCLEOTIDE SEQUENCE</scope>
    <source>
        <strain evidence="21">NIAS01</strain>
        <tissue evidence="21">Whole body or cell culture</tissue>
    </source>
</reference>
<dbReference type="InterPro" id="IPR050122">
    <property type="entry name" value="RTK"/>
</dbReference>
<dbReference type="Gene3D" id="2.120.10.30">
    <property type="entry name" value="TolB, C-terminal domain"/>
    <property type="match status" value="3"/>
</dbReference>
<protein>
    <recommendedName>
        <fullName evidence="16">Tyrosine-protein kinase receptor</fullName>
        <ecNumber evidence="16">2.7.10.1</ecNumber>
    </recommendedName>
</protein>